<dbReference type="Proteomes" id="UP000299102">
    <property type="component" value="Unassembled WGS sequence"/>
</dbReference>
<feature type="region of interest" description="Disordered" evidence="1">
    <location>
        <begin position="72"/>
        <end position="127"/>
    </location>
</feature>
<dbReference type="AlphaFoldDB" id="A0A4C1W5R3"/>
<reference evidence="2 3" key="1">
    <citation type="journal article" date="2019" name="Commun. Biol.">
        <title>The bagworm genome reveals a unique fibroin gene that provides high tensile strength.</title>
        <authorList>
            <person name="Kono N."/>
            <person name="Nakamura H."/>
            <person name="Ohtoshi R."/>
            <person name="Tomita M."/>
            <person name="Numata K."/>
            <person name="Arakawa K."/>
        </authorList>
    </citation>
    <scope>NUCLEOTIDE SEQUENCE [LARGE SCALE GENOMIC DNA]</scope>
</reference>
<evidence type="ECO:0000313" key="2">
    <source>
        <dbReference type="EMBL" id="GBP45872.1"/>
    </source>
</evidence>
<accession>A0A4C1W5R3</accession>
<keyword evidence="3" id="KW-1185">Reference proteome</keyword>
<evidence type="ECO:0000256" key="1">
    <source>
        <dbReference type="SAM" id="MobiDB-lite"/>
    </source>
</evidence>
<organism evidence="2 3">
    <name type="scientific">Eumeta variegata</name>
    <name type="common">Bagworm moth</name>
    <name type="synonym">Eumeta japonica</name>
    <dbReference type="NCBI Taxonomy" id="151549"/>
    <lineage>
        <taxon>Eukaryota</taxon>
        <taxon>Metazoa</taxon>
        <taxon>Ecdysozoa</taxon>
        <taxon>Arthropoda</taxon>
        <taxon>Hexapoda</taxon>
        <taxon>Insecta</taxon>
        <taxon>Pterygota</taxon>
        <taxon>Neoptera</taxon>
        <taxon>Endopterygota</taxon>
        <taxon>Lepidoptera</taxon>
        <taxon>Glossata</taxon>
        <taxon>Ditrysia</taxon>
        <taxon>Tineoidea</taxon>
        <taxon>Psychidae</taxon>
        <taxon>Oiketicinae</taxon>
        <taxon>Eumeta</taxon>
    </lineage>
</organism>
<feature type="compositionally biased region" description="Low complexity" evidence="1">
    <location>
        <begin position="116"/>
        <end position="127"/>
    </location>
</feature>
<comment type="caution">
    <text evidence="2">The sequence shown here is derived from an EMBL/GenBank/DDBJ whole genome shotgun (WGS) entry which is preliminary data.</text>
</comment>
<evidence type="ECO:0000313" key="3">
    <source>
        <dbReference type="Proteomes" id="UP000299102"/>
    </source>
</evidence>
<protein>
    <submittedName>
        <fullName evidence="2">Uncharacterized protein</fullName>
    </submittedName>
</protein>
<name>A0A4C1W5R3_EUMVA</name>
<dbReference type="EMBL" id="BGZK01000473">
    <property type="protein sequence ID" value="GBP45872.1"/>
    <property type="molecule type" value="Genomic_DNA"/>
</dbReference>
<gene>
    <name evidence="2" type="ORF">EVAR_31778_1</name>
</gene>
<sequence>MLKPNDSATDREPDRYPRLGSPSMATCFALIFDRAFLRLNRCSKVVLRNHPKRDVQEFKEVAEASAMVPIAAVLSESHDNTEHRRGRTPGEDQALGQQSRVTRAQDRSSSDRSDLLLEASESSTRLI</sequence>
<proteinExistence type="predicted"/>
<feature type="compositionally biased region" description="Basic and acidic residues" evidence="1">
    <location>
        <begin position="103"/>
        <end position="115"/>
    </location>
</feature>